<reference evidence="3" key="1">
    <citation type="journal article" date="2021" name="PeerJ">
        <title>Extensive microbial diversity within the chicken gut microbiome revealed by metagenomics and culture.</title>
        <authorList>
            <person name="Gilroy R."/>
            <person name="Ravi A."/>
            <person name="Getino M."/>
            <person name="Pursley I."/>
            <person name="Horton D.L."/>
            <person name="Alikhan N.F."/>
            <person name="Baker D."/>
            <person name="Gharbi K."/>
            <person name="Hall N."/>
            <person name="Watson M."/>
            <person name="Adriaenssens E.M."/>
            <person name="Foster-Nyarko E."/>
            <person name="Jarju S."/>
            <person name="Secka A."/>
            <person name="Antonio M."/>
            <person name="Oren A."/>
            <person name="Chaudhuri R.R."/>
            <person name="La Ragione R."/>
            <person name="Hildebrand F."/>
            <person name="Pallen M.J."/>
        </authorList>
    </citation>
    <scope>NUCLEOTIDE SEQUENCE</scope>
    <source>
        <strain evidence="3">ChiHecec3B27-8219</strain>
    </source>
</reference>
<evidence type="ECO:0000259" key="2">
    <source>
        <dbReference type="Pfam" id="PF13944"/>
    </source>
</evidence>
<evidence type="ECO:0000313" key="3">
    <source>
        <dbReference type="EMBL" id="HIZ68304.1"/>
    </source>
</evidence>
<dbReference type="AlphaFoldDB" id="A0A9D2JWA8"/>
<feature type="domain" description="Lipocalin-like" evidence="2">
    <location>
        <begin position="139"/>
        <end position="254"/>
    </location>
</feature>
<protein>
    <submittedName>
        <fullName evidence="3">Calycin-like domain-containing protein</fullName>
    </submittedName>
</protein>
<feature type="chain" id="PRO_5039159305" evidence="1">
    <location>
        <begin position="20"/>
        <end position="310"/>
    </location>
</feature>
<sequence length="310" mass="33161">MKKIFTFITMAVMAMTAMAEDYNGALRISLGGSDPMEQEGVISVTENEGKYTLSLKDFSFGDLPVGNIVLEDIENTSTEEGVVVLKHNGTTSIDLMPGVPLPISLEATIDKNNLLTAHISITSVPGVNTVEVDFVPPVAYTGNLAIIIGEEEPITLPGRIEILKVSDTYTLILKNFSFGESLKFGDIKMDGIENTATEEGTVALAYEGMIELGGIGAMFGAMPIKLDATIDKADVLTANIKIKVPKVGDVSVSFTSTESTDISSVETEAGNGDEVVAIYDLQGRKVTDTNKMGIYILRKADGTTTKVYKK</sequence>
<feature type="signal peptide" evidence="1">
    <location>
        <begin position="1"/>
        <end position="19"/>
    </location>
</feature>
<feature type="domain" description="Lipocalin-like" evidence="2">
    <location>
        <begin position="20"/>
        <end position="133"/>
    </location>
</feature>
<comment type="caution">
    <text evidence="3">The sequence shown here is derived from an EMBL/GenBank/DDBJ whole genome shotgun (WGS) entry which is preliminary data.</text>
</comment>
<dbReference type="EMBL" id="DXBE01000002">
    <property type="protein sequence ID" value="HIZ68304.1"/>
    <property type="molecule type" value="Genomic_DNA"/>
</dbReference>
<dbReference type="Proteomes" id="UP000824055">
    <property type="component" value="Unassembled WGS sequence"/>
</dbReference>
<accession>A0A9D2JWA8</accession>
<keyword evidence="1" id="KW-0732">Signal</keyword>
<dbReference type="Pfam" id="PF13944">
    <property type="entry name" value="Calycin_like"/>
    <property type="match status" value="2"/>
</dbReference>
<reference evidence="3" key="2">
    <citation type="submission" date="2021-04" db="EMBL/GenBank/DDBJ databases">
        <authorList>
            <person name="Gilroy R."/>
        </authorList>
    </citation>
    <scope>NUCLEOTIDE SEQUENCE</scope>
    <source>
        <strain evidence="3">ChiHecec3B27-8219</strain>
    </source>
</reference>
<evidence type="ECO:0000313" key="4">
    <source>
        <dbReference type="Proteomes" id="UP000824055"/>
    </source>
</evidence>
<dbReference type="Gene3D" id="2.40.128.350">
    <property type="match status" value="1"/>
</dbReference>
<organism evidence="3 4">
    <name type="scientific">Candidatus Prevotella avicola</name>
    <dbReference type="NCBI Taxonomy" id="2838738"/>
    <lineage>
        <taxon>Bacteria</taxon>
        <taxon>Pseudomonadati</taxon>
        <taxon>Bacteroidota</taxon>
        <taxon>Bacteroidia</taxon>
        <taxon>Bacteroidales</taxon>
        <taxon>Prevotellaceae</taxon>
        <taxon>Prevotella</taxon>
    </lineage>
</organism>
<gene>
    <name evidence="3" type="ORF">H9966_00195</name>
</gene>
<name>A0A9D2JWA8_9BACT</name>
<proteinExistence type="predicted"/>
<evidence type="ECO:0000256" key="1">
    <source>
        <dbReference type="SAM" id="SignalP"/>
    </source>
</evidence>
<dbReference type="InterPro" id="IPR024311">
    <property type="entry name" value="Lipocalin-like"/>
</dbReference>